<proteinExistence type="predicted"/>
<reference evidence="2" key="1">
    <citation type="journal article" date="2017" name="Nature">
        <title>The sunflower genome provides insights into oil metabolism, flowering and Asterid evolution.</title>
        <authorList>
            <person name="Badouin H."/>
            <person name="Gouzy J."/>
            <person name="Grassa C.J."/>
            <person name="Murat F."/>
            <person name="Staton S.E."/>
            <person name="Cottret L."/>
            <person name="Lelandais-Briere C."/>
            <person name="Owens G.L."/>
            <person name="Carrere S."/>
            <person name="Mayjonade B."/>
            <person name="Legrand L."/>
            <person name="Gill N."/>
            <person name="Kane N.C."/>
            <person name="Bowers J.E."/>
            <person name="Hubner S."/>
            <person name="Bellec A."/>
            <person name="Berard A."/>
            <person name="Berges H."/>
            <person name="Blanchet N."/>
            <person name="Boniface M.C."/>
            <person name="Brunel D."/>
            <person name="Catrice O."/>
            <person name="Chaidir N."/>
            <person name="Claudel C."/>
            <person name="Donnadieu C."/>
            <person name="Faraut T."/>
            <person name="Fievet G."/>
            <person name="Helmstetter N."/>
            <person name="King M."/>
            <person name="Knapp S.J."/>
            <person name="Lai Z."/>
            <person name="Le Paslier M.C."/>
            <person name="Lippi Y."/>
            <person name="Lorenzon L."/>
            <person name="Mandel J.R."/>
            <person name="Marage G."/>
            <person name="Marchand G."/>
            <person name="Marquand E."/>
            <person name="Bret-Mestries E."/>
            <person name="Morien E."/>
            <person name="Nambeesan S."/>
            <person name="Nguyen T."/>
            <person name="Pegot-Espagnet P."/>
            <person name="Pouilly N."/>
            <person name="Raftis F."/>
            <person name="Sallet E."/>
            <person name="Schiex T."/>
            <person name="Thomas J."/>
            <person name="Vandecasteele C."/>
            <person name="Vares D."/>
            <person name="Vear F."/>
            <person name="Vautrin S."/>
            <person name="Crespi M."/>
            <person name="Mangin B."/>
            <person name="Burke J.M."/>
            <person name="Salse J."/>
            <person name="Munos S."/>
            <person name="Vincourt P."/>
            <person name="Rieseberg L.H."/>
            <person name="Langlade N.B."/>
        </authorList>
    </citation>
    <scope>NUCLEOTIDE SEQUENCE [LARGE SCALE GENOMIC DNA]</scope>
    <source>
        <strain evidence="2">cv. SF193</strain>
    </source>
</reference>
<dbReference type="EMBL" id="CM007901">
    <property type="protein sequence ID" value="OTG04510.1"/>
    <property type="molecule type" value="Genomic_DNA"/>
</dbReference>
<dbReference type="InParanoid" id="A0A251T081"/>
<organism evidence="1 2">
    <name type="scientific">Helianthus annuus</name>
    <name type="common">Common sunflower</name>
    <dbReference type="NCBI Taxonomy" id="4232"/>
    <lineage>
        <taxon>Eukaryota</taxon>
        <taxon>Viridiplantae</taxon>
        <taxon>Streptophyta</taxon>
        <taxon>Embryophyta</taxon>
        <taxon>Tracheophyta</taxon>
        <taxon>Spermatophyta</taxon>
        <taxon>Magnoliopsida</taxon>
        <taxon>eudicotyledons</taxon>
        <taxon>Gunneridae</taxon>
        <taxon>Pentapetalae</taxon>
        <taxon>asterids</taxon>
        <taxon>campanulids</taxon>
        <taxon>Asterales</taxon>
        <taxon>Asteraceae</taxon>
        <taxon>Asteroideae</taxon>
        <taxon>Heliantheae alliance</taxon>
        <taxon>Heliantheae</taxon>
        <taxon>Helianthus</taxon>
    </lineage>
</organism>
<protein>
    <submittedName>
        <fullName evidence="1">Uncharacterized protein</fullName>
    </submittedName>
</protein>
<name>A0A251T081_HELAN</name>
<dbReference type="Proteomes" id="UP000215914">
    <property type="component" value="Chromosome 12"/>
</dbReference>
<sequence>MQGAINDSVTCVHRICDNRSEVNVKGARMKIKRRARTEHDYEISFRTMYCYYVKRRMYT</sequence>
<keyword evidence="2" id="KW-1185">Reference proteome</keyword>
<evidence type="ECO:0000313" key="1">
    <source>
        <dbReference type="EMBL" id="OTG04510.1"/>
    </source>
</evidence>
<evidence type="ECO:0000313" key="2">
    <source>
        <dbReference type="Proteomes" id="UP000215914"/>
    </source>
</evidence>
<gene>
    <name evidence="1" type="ORF">HannXRQ_Chr12g0363111</name>
</gene>
<accession>A0A251T081</accession>
<dbReference type="AlphaFoldDB" id="A0A251T081"/>